<dbReference type="InterPro" id="IPR019752">
    <property type="entry name" value="Pyrv/ketoisovalerate_OxRed_cat"/>
</dbReference>
<dbReference type="GO" id="GO:0051539">
    <property type="term" value="F:4 iron, 4 sulfur cluster binding"/>
    <property type="evidence" value="ECO:0007669"/>
    <property type="project" value="UniProtKB-KW"/>
</dbReference>
<feature type="binding site" evidence="12">
    <location>
        <position position="749"/>
    </location>
    <ligand>
        <name>[4Fe-4S] cluster</name>
        <dbReference type="ChEBI" id="CHEBI:49883"/>
        <label>2</label>
    </ligand>
</feature>
<dbReference type="AlphaFoldDB" id="A0A9D1I2J5"/>
<organism evidence="14 15">
    <name type="scientific">Candidatus Allocopromorpha excrementigallinarum</name>
    <dbReference type="NCBI Taxonomy" id="2840742"/>
    <lineage>
        <taxon>Bacteria</taxon>
        <taxon>Bacillati</taxon>
        <taxon>Bacillota</taxon>
        <taxon>Clostridia</taxon>
        <taxon>Eubacteriales</taxon>
        <taxon>Eubacteriaceae</taxon>
        <taxon>Eubacteriaceae incertae sedis</taxon>
        <taxon>Candidatus Allocopromorpha</taxon>
    </lineage>
</organism>
<dbReference type="FunFam" id="3.40.50.920:FF:000007">
    <property type="entry name" value="Pyruvate:ferredoxin (Flavodoxin) oxidoreductase"/>
    <property type="match status" value="1"/>
</dbReference>
<evidence type="ECO:0000256" key="6">
    <source>
        <dbReference type="ARBA" id="ARBA00023002"/>
    </source>
</evidence>
<evidence type="ECO:0000256" key="11">
    <source>
        <dbReference type="PIRSR" id="PIRSR000159-2"/>
    </source>
</evidence>
<dbReference type="EMBL" id="DVMP01000085">
    <property type="protein sequence ID" value="HIU25740.1"/>
    <property type="molecule type" value="Genomic_DNA"/>
</dbReference>
<evidence type="ECO:0000256" key="12">
    <source>
        <dbReference type="PIRSR" id="PIRSR000159-50"/>
    </source>
</evidence>
<dbReference type="GO" id="GO:0019164">
    <property type="term" value="F:pyruvate synthase activity"/>
    <property type="evidence" value="ECO:0007669"/>
    <property type="project" value="UniProtKB-EC"/>
</dbReference>
<dbReference type="SUPFAM" id="SSF52922">
    <property type="entry name" value="TK C-terminal domain-like"/>
    <property type="match status" value="1"/>
</dbReference>
<dbReference type="InterPro" id="IPR029061">
    <property type="entry name" value="THDP-binding"/>
</dbReference>
<evidence type="ECO:0000313" key="15">
    <source>
        <dbReference type="Proteomes" id="UP000824090"/>
    </source>
</evidence>
<feature type="binding site" evidence="12">
    <location>
        <position position="693"/>
    </location>
    <ligand>
        <name>[4Fe-4S] cluster</name>
        <dbReference type="ChEBI" id="CHEBI:49883"/>
        <label>1</label>
    </ligand>
</feature>
<dbReference type="NCBIfam" id="TIGR02176">
    <property type="entry name" value="pyruv_ox_red"/>
    <property type="match status" value="1"/>
</dbReference>
<dbReference type="Pfam" id="PF02775">
    <property type="entry name" value="TPP_enzyme_C"/>
    <property type="match status" value="1"/>
</dbReference>
<dbReference type="PANTHER" id="PTHR32154:SF0">
    <property type="entry name" value="PYRUVATE-FLAVODOXIN OXIDOREDUCTASE-RELATED"/>
    <property type="match status" value="1"/>
</dbReference>
<dbReference type="GO" id="GO:0005506">
    <property type="term" value="F:iron ion binding"/>
    <property type="evidence" value="ECO:0007669"/>
    <property type="project" value="InterPro"/>
</dbReference>
<dbReference type="GO" id="GO:0022900">
    <property type="term" value="P:electron transport chain"/>
    <property type="evidence" value="ECO:0007669"/>
    <property type="project" value="InterPro"/>
</dbReference>
<evidence type="ECO:0000256" key="8">
    <source>
        <dbReference type="ARBA" id="ARBA00023014"/>
    </source>
</evidence>
<feature type="binding site" evidence="12">
    <location>
        <position position="756"/>
    </location>
    <ligand>
        <name>[4Fe-4S] cluster</name>
        <dbReference type="ChEBI" id="CHEBI:49883"/>
        <label>1</label>
    </ligand>
</feature>
<dbReference type="InterPro" id="IPR009014">
    <property type="entry name" value="Transketo_C/PFOR_II"/>
</dbReference>
<proteinExistence type="inferred from homology"/>
<feature type="binding site" evidence="12">
    <location>
        <position position="752"/>
    </location>
    <ligand>
        <name>[4Fe-4S] cluster</name>
        <dbReference type="ChEBI" id="CHEBI:49883"/>
        <label>2</label>
    </ligand>
</feature>
<feature type="binding site" evidence="10">
    <location>
        <begin position="968"/>
        <end position="971"/>
    </location>
    <ligand>
        <name>thiamine diphosphate</name>
        <dbReference type="ChEBI" id="CHEBI:58937"/>
    </ligand>
</feature>
<dbReference type="SUPFAM" id="SSF54862">
    <property type="entry name" value="4Fe-4S ferredoxins"/>
    <property type="match status" value="1"/>
</dbReference>
<dbReference type="InterPro" id="IPR017896">
    <property type="entry name" value="4Fe4S_Fe-S-bd"/>
</dbReference>
<name>A0A9D1I2J5_9FIRM</name>
<dbReference type="FunFam" id="3.40.50.970:FF:000041">
    <property type="entry name" value="Pyruvate:ferredoxin (Flavodoxin) oxidoreductase"/>
    <property type="match status" value="1"/>
</dbReference>
<dbReference type="PANTHER" id="PTHR32154">
    <property type="entry name" value="PYRUVATE-FLAVODOXIN OXIDOREDUCTASE-RELATED"/>
    <property type="match status" value="1"/>
</dbReference>
<dbReference type="Pfam" id="PF17147">
    <property type="entry name" value="PFOR_II"/>
    <property type="match status" value="1"/>
</dbReference>
<dbReference type="Gene3D" id="3.30.70.20">
    <property type="match status" value="1"/>
</dbReference>
<reference evidence="14" key="1">
    <citation type="submission" date="2020-10" db="EMBL/GenBank/DDBJ databases">
        <authorList>
            <person name="Gilroy R."/>
        </authorList>
    </citation>
    <scope>NUCLEOTIDE SEQUENCE</scope>
    <source>
        <strain evidence="14">ChiHcec3-6078</strain>
    </source>
</reference>
<feature type="binding site" evidence="12">
    <location>
        <position position="1077"/>
    </location>
    <ligand>
        <name>[4Fe-4S] cluster</name>
        <dbReference type="ChEBI" id="CHEBI:49883"/>
        <label>3</label>
    </ligand>
</feature>
<dbReference type="CDD" id="cd03377">
    <property type="entry name" value="TPP_PFOR_PNO"/>
    <property type="match status" value="1"/>
</dbReference>
<feature type="binding site" evidence="10">
    <location>
        <position position="32"/>
    </location>
    <ligand>
        <name>pyruvate</name>
        <dbReference type="ChEBI" id="CHEBI:15361"/>
    </ligand>
</feature>
<reference evidence="14" key="2">
    <citation type="journal article" date="2021" name="PeerJ">
        <title>Extensive microbial diversity within the chicken gut microbiome revealed by metagenomics and culture.</title>
        <authorList>
            <person name="Gilroy R."/>
            <person name="Ravi A."/>
            <person name="Getino M."/>
            <person name="Pursley I."/>
            <person name="Horton D.L."/>
            <person name="Alikhan N.F."/>
            <person name="Baker D."/>
            <person name="Gharbi K."/>
            <person name="Hall N."/>
            <person name="Watson M."/>
            <person name="Adriaenssens E.M."/>
            <person name="Foster-Nyarko E."/>
            <person name="Jarju S."/>
            <person name="Secka A."/>
            <person name="Antonio M."/>
            <person name="Oren A."/>
            <person name="Chaudhuri R.R."/>
            <person name="La Ragione R."/>
            <person name="Hildebrand F."/>
            <person name="Pallen M.J."/>
        </authorList>
    </citation>
    <scope>NUCLEOTIDE SEQUENCE</scope>
    <source>
        <strain evidence="14">ChiHcec3-6078</strain>
    </source>
</reference>
<feature type="binding site" evidence="12">
    <location>
        <position position="700"/>
    </location>
    <ligand>
        <name>[4Fe-4S] cluster</name>
        <dbReference type="ChEBI" id="CHEBI:49883"/>
        <label>2</label>
    </ligand>
</feature>
<evidence type="ECO:0000256" key="1">
    <source>
        <dbReference type="ARBA" id="ARBA00009032"/>
    </source>
</evidence>
<comment type="cofactor">
    <cofactor evidence="12">
        <name>[4Fe-4S] cluster</name>
        <dbReference type="ChEBI" id="CHEBI:49883"/>
    </cofactor>
    <text evidence="12">Binds 3 [4Fe-4S] clusters per subunit.</text>
</comment>
<dbReference type="PIRSF" id="PIRSF000159">
    <property type="entry name" value="NifJ"/>
    <property type="match status" value="1"/>
</dbReference>
<dbReference type="Pfam" id="PF01558">
    <property type="entry name" value="POR"/>
    <property type="match status" value="1"/>
</dbReference>
<dbReference type="InterPro" id="IPR011766">
    <property type="entry name" value="TPP_enzyme_TPP-bd"/>
</dbReference>
<feature type="binding site" evidence="12">
    <location>
        <position position="812"/>
    </location>
    <ligand>
        <name>[4Fe-4S] cluster</name>
        <dbReference type="ChEBI" id="CHEBI:49883"/>
        <label>3</label>
    </ligand>
</feature>
<gene>
    <name evidence="14" type="primary">nifJ</name>
    <name evidence="14" type="ORF">IAC50_04530</name>
</gene>
<dbReference type="InterPro" id="IPR002880">
    <property type="entry name" value="Pyrv_Fd/Flavodoxin_OxRdtase_N"/>
</dbReference>
<sequence length="1180" mass="130663">MTHKIMKTMDGNTAAAHVSYAFTDVASIYPITPSSTMAEVVDEWAAYGRKNIFDQTVKVAEMQSEAGAAGAVHGSLAAGALSTTYTASQGLLLMIPNMYKIAGELLPGVFHVAARSVSTHALCIFGDHSDVMACRQTGFAMLASGSVQEVMDLGGIAHLSAIKGRVPFLHFFDGFRTSHEIQKIEVFSYEDFKELVDWEAVQQFRDRALNPEHPVIRGTAQNPDIFFQGREASNRFYEAIPEVVVEYMNKVSRLTGRSYRPFDYVGAPDAERIIVAMGSVCETIEETINHINAKGEKVGLIKVRLYRPFVKEYFMDVLPESVKRIAVLDRTKEPGALGEPLYQDVKTLLFDEENAPEVYGGRYGLGSKDTNPGMIEAVYENLNREKPVNHFTIGIEDDITNLSLSYEGGISMEPEGTIKCKFWGLGSDGTVGANKTAIKIIGDKTDMYAQGYFAYDSKKSGGVTISHLRFGHHPIQSTYLINQADFVACHNQAYIRQYDMLKDLKDGGTFLLNTLWSDSDLERALPARVKRDLARKKVRFYAIDAQKIAEEIGLGGRINMVMQAAFFKLTEVIPVDKAVEYLKEGIDKAYGKKGKKIVDMNCAAVDRGIDAIREIKVPAQWADIEETDEKGEELPEFIEEVLIPMNRQEGDALPVSSFEGIEDGTFPSGTAAYEKRGVAAHLPEWQKDHCIQCNQCSFVCPHAAIRPVLLTEEEKAAAPEGFETIKAMGKGLEGLQYRMQVSALDCLGCGNCADICPAKEKALIMKPFAEVVHESENWNYGIKLPRKDERVNTHTVKGSQFAKPYIEFSGACSGCGETPYIKLVTQLFGDRMLIANATGCSSIWGASAPSMPYCKDENGRGPAWANSLFEDNAEYGYGMVIASKQIRARIEQDMKEALTLSTGEELKKAFEEWIEYKEDGQETRAKSDAVVAAIESLNTEDEKLKEICGRIMDSKDYLVKKSVWALGGDGWAYDIGYGGLDHVLASGENINILVFDTEVYSNTGGQASKATPEAAIAKFAAAGKRIKKKDLGLMAMSYGYVYVAQVGMGADKNQLMKAVIEAENYDGPSIIIAYAPCINHGLKKGMGKAQENIKEAVDAGYWHLYRYDPRLKKEGKNPFRLDSKEPTASFRDFIMDQIRYSSLAKEFPDVAEKLFTMTEEDAKAKYHTYRELADRETALL</sequence>
<comment type="catalytic activity">
    <reaction evidence="9">
        <text>2 oxidized [2Fe-2S]-[ferredoxin] + pyruvate + CoA = 2 reduced [2Fe-2S]-[ferredoxin] + acetyl-CoA + CO2 + H(+)</text>
        <dbReference type="Rhea" id="RHEA:12765"/>
        <dbReference type="Rhea" id="RHEA-COMP:10000"/>
        <dbReference type="Rhea" id="RHEA-COMP:10001"/>
        <dbReference type="ChEBI" id="CHEBI:15361"/>
        <dbReference type="ChEBI" id="CHEBI:15378"/>
        <dbReference type="ChEBI" id="CHEBI:16526"/>
        <dbReference type="ChEBI" id="CHEBI:33737"/>
        <dbReference type="ChEBI" id="CHEBI:33738"/>
        <dbReference type="ChEBI" id="CHEBI:57287"/>
        <dbReference type="ChEBI" id="CHEBI:57288"/>
        <dbReference type="EC" id="1.2.7.1"/>
    </reaction>
</comment>
<evidence type="ECO:0000256" key="2">
    <source>
        <dbReference type="ARBA" id="ARBA00022448"/>
    </source>
</evidence>
<dbReference type="Pfam" id="PF10371">
    <property type="entry name" value="EKR"/>
    <property type="match status" value="1"/>
</dbReference>
<feature type="binding site" evidence="10">
    <location>
        <position position="817"/>
    </location>
    <ligand>
        <name>thiamine diphosphate</name>
        <dbReference type="ChEBI" id="CHEBI:58937"/>
    </ligand>
</feature>
<accession>A0A9D1I2J5</accession>
<dbReference type="FunFam" id="3.40.920.10:FF:000001">
    <property type="entry name" value="Pyruvate:ferredoxin (Flavodoxin) oxidoreductase"/>
    <property type="match status" value="1"/>
</dbReference>
<feature type="binding site" evidence="12">
    <location>
        <position position="815"/>
    </location>
    <ligand>
        <name>[4Fe-4S] cluster</name>
        <dbReference type="ChEBI" id="CHEBI:49883"/>
        <label>3</label>
    </ligand>
</feature>
<dbReference type="FunFam" id="3.30.70.20:FF:000022">
    <property type="entry name" value="Pyruvate:ferredoxin (Flavodoxin) oxidoreductase"/>
    <property type="match status" value="1"/>
</dbReference>
<feature type="binding site" evidence="12">
    <location>
        <position position="746"/>
    </location>
    <ligand>
        <name>[4Fe-4S] cluster</name>
        <dbReference type="ChEBI" id="CHEBI:49883"/>
        <label>2</label>
    </ligand>
</feature>
<evidence type="ECO:0000256" key="5">
    <source>
        <dbReference type="ARBA" id="ARBA00022982"/>
    </source>
</evidence>
<dbReference type="InterPro" id="IPR050722">
    <property type="entry name" value="Pyruvate:ferred/Flavod_OxRd"/>
</dbReference>
<feature type="site" description="Important for catalytic activity" evidence="11">
    <location>
        <position position="1002"/>
    </location>
</feature>
<comment type="similarity">
    <text evidence="1 9">Belongs to the pyruvate:ferredoxin/flavodoxin oxidoreductase family.</text>
</comment>
<feature type="binding site" evidence="10">
    <location>
        <position position="840"/>
    </location>
    <ligand>
        <name>thiamine diphosphate</name>
        <dbReference type="ChEBI" id="CHEBI:58937"/>
    </ligand>
</feature>
<keyword evidence="6 9" id="KW-0560">Oxidoreductase</keyword>
<dbReference type="SMART" id="SM00890">
    <property type="entry name" value="EKR"/>
    <property type="match status" value="1"/>
</dbReference>
<dbReference type="PROSITE" id="PS51379">
    <property type="entry name" value="4FE4S_FER_2"/>
    <property type="match status" value="2"/>
</dbReference>
<feature type="site" description="Important for catalytic activity" evidence="11">
    <location>
        <position position="32"/>
    </location>
</feature>
<evidence type="ECO:0000256" key="3">
    <source>
        <dbReference type="ARBA" id="ARBA00022485"/>
    </source>
</evidence>
<dbReference type="FunFam" id="3.40.50.970:FF:000012">
    <property type="entry name" value="Pyruvate:ferredoxin (Flavodoxin) oxidoreductase"/>
    <property type="match status" value="1"/>
</dbReference>
<keyword evidence="8 12" id="KW-0411">Iron-sulfur</keyword>
<comment type="caution">
    <text evidence="14">The sequence shown here is derived from an EMBL/GenBank/DDBJ whole genome shotgun (WGS) entry which is preliminary data.</text>
</comment>
<evidence type="ECO:0000256" key="9">
    <source>
        <dbReference type="PIRNR" id="PIRNR000159"/>
    </source>
</evidence>
<feature type="site" description="Important for catalytic activity" evidence="11">
    <location>
        <position position="65"/>
    </location>
</feature>
<evidence type="ECO:0000256" key="7">
    <source>
        <dbReference type="ARBA" id="ARBA00023004"/>
    </source>
</evidence>
<keyword evidence="5 9" id="KW-0249">Electron transport</keyword>
<dbReference type="InterPro" id="IPR033412">
    <property type="entry name" value="PFOR_II"/>
</dbReference>
<feature type="binding site" evidence="12">
    <location>
        <position position="696"/>
    </location>
    <ligand>
        <name>[4Fe-4S] cluster</name>
        <dbReference type="ChEBI" id="CHEBI:49883"/>
        <label>1</label>
    </ligand>
</feature>
<dbReference type="SUPFAM" id="SSF52518">
    <property type="entry name" value="Thiamin diphosphate-binding fold (THDP-binding)"/>
    <property type="match status" value="2"/>
</dbReference>
<evidence type="ECO:0000259" key="13">
    <source>
        <dbReference type="PROSITE" id="PS51379"/>
    </source>
</evidence>
<feature type="binding site" evidence="10">
    <location>
        <position position="115"/>
    </location>
    <ligand>
        <name>pyruvate</name>
        <dbReference type="ChEBI" id="CHEBI:15361"/>
    </ligand>
</feature>
<feature type="site" description="Important for catalytic activity" evidence="11">
    <location>
        <position position="115"/>
    </location>
</feature>
<keyword evidence="2 9" id="KW-0813">Transport</keyword>
<dbReference type="Gene3D" id="4.10.780.10">
    <property type="entry name" value="Pyruvate-flavodoxin oxidoreductase, EKR domain"/>
    <property type="match status" value="1"/>
</dbReference>
<protein>
    <recommendedName>
        <fullName evidence="9">Pyruvate:ferredoxin oxidoreductase</fullName>
        <ecNumber evidence="9">1.2.7.1</ecNumber>
    </recommendedName>
    <alternativeName>
        <fullName evidence="9">Pyruvate synthase</fullName>
    </alternativeName>
</protein>
<evidence type="ECO:0000313" key="14">
    <source>
        <dbReference type="EMBL" id="HIU25740.1"/>
    </source>
</evidence>
<dbReference type="InterPro" id="IPR002869">
    <property type="entry name" value="Pyrv_flavodox_OxRed_cen"/>
</dbReference>
<dbReference type="Gene3D" id="3.40.50.970">
    <property type="match status" value="2"/>
</dbReference>
<dbReference type="PROSITE" id="PS00198">
    <property type="entry name" value="4FE4S_FER_1"/>
    <property type="match status" value="1"/>
</dbReference>
<dbReference type="InterPro" id="IPR017900">
    <property type="entry name" value="4Fe4S_Fe_S_CS"/>
</dbReference>
<dbReference type="Pfam" id="PF01855">
    <property type="entry name" value="POR_N"/>
    <property type="match status" value="1"/>
</dbReference>
<feature type="domain" description="4Fe-4S ferredoxin-type" evidence="13">
    <location>
        <begin position="681"/>
        <end position="710"/>
    </location>
</feature>
<feature type="binding site" evidence="12">
    <location>
        <position position="690"/>
    </location>
    <ligand>
        <name>[4Fe-4S] cluster</name>
        <dbReference type="ChEBI" id="CHEBI:49883"/>
        <label>1</label>
    </ligand>
</feature>
<feature type="binding site" evidence="10">
    <location>
        <begin position="997"/>
        <end position="1002"/>
    </location>
    <ligand>
        <name>thiamine diphosphate</name>
        <dbReference type="ChEBI" id="CHEBI:58937"/>
    </ligand>
</feature>
<dbReference type="EC" id="1.2.7.1" evidence="9"/>
<dbReference type="GO" id="GO:0030976">
    <property type="term" value="F:thiamine pyrophosphate binding"/>
    <property type="evidence" value="ECO:0007669"/>
    <property type="project" value="InterPro"/>
</dbReference>
<dbReference type="InterPro" id="IPR019456">
    <property type="entry name" value="Pyrv-flavodox_OxRtase_EKR"/>
</dbReference>
<feature type="binding site" evidence="12">
    <location>
        <position position="840"/>
    </location>
    <ligand>
        <name>[4Fe-4S] cluster</name>
        <dbReference type="ChEBI" id="CHEBI:49883"/>
        <label>3</label>
    </ligand>
</feature>
<dbReference type="InterPro" id="IPR011895">
    <property type="entry name" value="Pyrv_flavodox_OxRed"/>
</dbReference>
<feature type="binding site" evidence="10">
    <location>
        <position position="65"/>
    </location>
    <ligand>
        <name>thiamine diphosphate</name>
        <dbReference type="ChEBI" id="CHEBI:58937"/>
    </ligand>
</feature>
<evidence type="ECO:0000256" key="10">
    <source>
        <dbReference type="PIRSR" id="PIRSR000159-1"/>
    </source>
</evidence>
<dbReference type="Pfam" id="PF13484">
    <property type="entry name" value="Fer4_16"/>
    <property type="match status" value="1"/>
</dbReference>
<dbReference type="GO" id="GO:0006979">
    <property type="term" value="P:response to oxidative stress"/>
    <property type="evidence" value="ECO:0007669"/>
    <property type="project" value="TreeGrafter"/>
</dbReference>
<dbReference type="Proteomes" id="UP000824090">
    <property type="component" value="Unassembled WGS sequence"/>
</dbReference>
<dbReference type="InterPro" id="IPR037112">
    <property type="entry name" value="Pyrv-flavodox_OxR_EKR_sf"/>
</dbReference>
<keyword evidence="3 12" id="KW-0004">4Fe-4S</keyword>
<keyword evidence="7 12" id="KW-0408">Iron</keyword>
<dbReference type="SUPFAM" id="SSF53323">
    <property type="entry name" value="Pyruvate-ferredoxin oxidoreductase, PFOR, domain III"/>
    <property type="match status" value="1"/>
</dbReference>
<evidence type="ECO:0000256" key="4">
    <source>
        <dbReference type="ARBA" id="ARBA00022723"/>
    </source>
</evidence>
<keyword evidence="4 12" id="KW-0479">Metal-binding</keyword>
<dbReference type="Gene3D" id="3.40.920.10">
    <property type="entry name" value="Pyruvate-ferredoxin oxidoreductase, PFOR, domain III"/>
    <property type="match status" value="1"/>
</dbReference>
<dbReference type="CDD" id="cd07034">
    <property type="entry name" value="TPP_PYR_PFOR_IOR-alpha_like"/>
    <property type="match status" value="1"/>
</dbReference>
<dbReference type="Gene3D" id="3.40.50.920">
    <property type="match status" value="1"/>
</dbReference>
<keyword evidence="14" id="KW-0670">Pyruvate</keyword>
<feature type="domain" description="4Fe-4S ferredoxin-type" evidence="13">
    <location>
        <begin position="737"/>
        <end position="768"/>
    </location>
</feature>